<dbReference type="Proteomes" id="UP001153332">
    <property type="component" value="Unassembled WGS sequence"/>
</dbReference>
<organism evidence="1 2">
    <name type="scientific">Lasiodiplodia mahajangana</name>
    <dbReference type="NCBI Taxonomy" id="1108764"/>
    <lineage>
        <taxon>Eukaryota</taxon>
        <taxon>Fungi</taxon>
        <taxon>Dikarya</taxon>
        <taxon>Ascomycota</taxon>
        <taxon>Pezizomycotina</taxon>
        <taxon>Dothideomycetes</taxon>
        <taxon>Dothideomycetes incertae sedis</taxon>
        <taxon>Botryosphaeriales</taxon>
        <taxon>Botryosphaeriaceae</taxon>
        <taxon>Lasiodiplodia</taxon>
    </lineage>
</organism>
<sequence>MAAILEVIGFISGVLGIIQFGEDNLPEKKSVGSTVRITVGLDTKGGLNNAGGDLPDVRLFNEAGEFLGIKTNPGKVRSGEFSDITIEHDWDLGQQATYALFSANKDAICIAYASITWPSGDSYGWVGDWGRQCGGSWYYSNVYISASGLMPDCLWIDGNNDQPQTGFQVHWPEFVGRGDDSIPGSPADKDAQVDRLCNAGPPFKMHNYPDRDPSWITYWIPHKQRSIPDKRFLATRALHGPSKRPRSVRFRSSENDLRTNQTATLPPMGRSLVIGDSDKHSAEELCESATSFGPDFLNVKTGIFCRMSDKTTWPVCDRAQTTDNCFNNDLNQLVINGVAARDEAYGNIVDWTSEN</sequence>
<evidence type="ECO:0000313" key="2">
    <source>
        <dbReference type="Proteomes" id="UP001153332"/>
    </source>
</evidence>
<reference evidence="1" key="1">
    <citation type="submission" date="2022-12" db="EMBL/GenBank/DDBJ databases">
        <title>Genome Sequence of Lasiodiplodia mahajangana.</title>
        <authorList>
            <person name="Buettner E."/>
        </authorList>
    </citation>
    <scope>NUCLEOTIDE SEQUENCE</scope>
    <source>
        <strain evidence="1">VT137</strain>
    </source>
</reference>
<evidence type="ECO:0000313" key="1">
    <source>
        <dbReference type="EMBL" id="KAJ8130627.1"/>
    </source>
</evidence>
<protein>
    <submittedName>
        <fullName evidence="1">Uncharacterized protein</fullName>
    </submittedName>
</protein>
<dbReference type="EMBL" id="JAPUUL010000456">
    <property type="protein sequence ID" value="KAJ8130627.1"/>
    <property type="molecule type" value="Genomic_DNA"/>
</dbReference>
<proteinExistence type="predicted"/>
<keyword evidence="2" id="KW-1185">Reference proteome</keyword>
<name>A0ACC2JSZ8_9PEZI</name>
<accession>A0ACC2JSZ8</accession>
<gene>
    <name evidence="1" type="ORF">O1611_g3000</name>
</gene>
<comment type="caution">
    <text evidence="1">The sequence shown here is derived from an EMBL/GenBank/DDBJ whole genome shotgun (WGS) entry which is preliminary data.</text>
</comment>